<reference evidence="1 2" key="1">
    <citation type="submission" date="2015-10" db="EMBL/GenBank/DDBJ databases">
        <authorList>
            <person name="Gilbert D.G."/>
        </authorList>
    </citation>
    <scope>NUCLEOTIDE SEQUENCE [LARGE SCALE GENOMIC DNA]</scope>
    <source>
        <strain evidence="1 2">NRRL B-16712</strain>
    </source>
</reference>
<evidence type="ECO:0000313" key="1">
    <source>
        <dbReference type="EMBL" id="KUL25867.1"/>
    </source>
</evidence>
<gene>
    <name evidence="1" type="ORF">ADL15_39885</name>
</gene>
<name>A0A124G8H2_9ACTN</name>
<evidence type="ECO:0008006" key="3">
    <source>
        <dbReference type="Google" id="ProtNLM"/>
    </source>
</evidence>
<sequence length="149" mass="16507">MAELAAAAALIGDWQRALRLCQEAIKLVDSELEPWYHITAVTLIPAMVRQNMLPIVVALAARITDQHMRVWSVAEVTTDLAQRRLAVAAALRVSDWSPIWAPMISPGGTKPPEFRSELRPWPDRVLAACAPEAVKAIAEEIHLLMERPS</sequence>
<dbReference type="Proteomes" id="UP000053244">
    <property type="component" value="Unassembled WGS sequence"/>
</dbReference>
<organism evidence="1 2">
    <name type="scientific">Actinoplanes awajinensis subsp. mycoplanecinus</name>
    <dbReference type="NCBI Taxonomy" id="135947"/>
    <lineage>
        <taxon>Bacteria</taxon>
        <taxon>Bacillati</taxon>
        <taxon>Actinomycetota</taxon>
        <taxon>Actinomycetes</taxon>
        <taxon>Micromonosporales</taxon>
        <taxon>Micromonosporaceae</taxon>
        <taxon>Actinoplanes</taxon>
    </lineage>
</organism>
<dbReference type="EMBL" id="LLZH01000310">
    <property type="protein sequence ID" value="KUL25867.1"/>
    <property type="molecule type" value="Genomic_DNA"/>
</dbReference>
<dbReference type="OrthoDB" id="3261206at2"/>
<comment type="caution">
    <text evidence="1">The sequence shown here is derived from an EMBL/GenBank/DDBJ whole genome shotgun (WGS) entry which is preliminary data.</text>
</comment>
<protein>
    <recommendedName>
        <fullName evidence="3">Tetratricopeptide repeat protein</fullName>
    </recommendedName>
</protein>
<evidence type="ECO:0000313" key="2">
    <source>
        <dbReference type="Proteomes" id="UP000053244"/>
    </source>
</evidence>
<proteinExistence type="predicted"/>
<keyword evidence="2" id="KW-1185">Reference proteome</keyword>
<dbReference type="RefSeq" id="WP_067703028.1">
    <property type="nucleotide sequence ID" value="NZ_LLZH01000310.1"/>
</dbReference>
<accession>A0A124G8H2</accession>
<dbReference type="AlphaFoldDB" id="A0A124G8H2"/>